<dbReference type="Proteomes" id="UP000434957">
    <property type="component" value="Unassembled WGS sequence"/>
</dbReference>
<gene>
    <name evidence="1" type="ORF">PR003_g26092</name>
</gene>
<sequence>MARPCALSVAAAIRGGPWSPGFCCGLNPLWSTSQKFKFIFLKKIIANFGSHSIC</sequence>
<accession>A0A6A4C8X9</accession>
<evidence type="ECO:0000313" key="2">
    <source>
        <dbReference type="Proteomes" id="UP000434957"/>
    </source>
</evidence>
<reference evidence="1 2" key="1">
    <citation type="submission" date="2018-08" db="EMBL/GenBank/DDBJ databases">
        <title>Genomic investigation of the strawberry pathogen Phytophthora fragariae indicates pathogenicity is determined by transcriptional variation in three key races.</title>
        <authorList>
            <person name="Adams T.M."/>
            <person name="Armitage A.D."/>
            <person name="Sobczyk M.K."/>
            <person name="Bates H.J."/>
            <person name="Dunwell J.M."/>
            <person name="Nellist C.F."/>
            <person name="Harrison R.J."/>
        </authorList>
    </citation>
    <scope>NUCLEOTIDE SEQUENCE [LARGE SCALE GENOMIC DNA]</scope>
    <source>
        <strain evidence="1 2">SCRP333</strain>
    </source>
</reference>
<dbReference type="AlphaFoldDB" id="A0A6A4C8X9"/>
<evidence type="ECO:0000313" key="1">
    <source>
        <dbReference type="EMBL" id="KAE9287279.1"/>
    </source>
</evidence>
<comment type="caution">
    <text evidence="1">The sequence shown here is derived from an EMBL/GenBank/DDBJ whole genome shotgun (WGS) entry which is preliminary data.</text>
</comment>
<proteinExistence type="predicted"/>
<dbReference type="EMBL" id="QXFT01003292">
    <property type="protein sequence ID" value="KAE9287279.1"/>
    <property type="molecule type" value="Genomic_DNA"/>
</dbReference>
<keyword evidence="2" id="KW-1185">Reference proteome</keyword>
<protein>
    <submittedName>
        <fullName evidence="1">Uncharacterized protein</fullName>
    </submittedName>
</protein>
<organism evidence="1 2">
    <name type="scientific">Phytophthora rubi</name>
    <dbReference type="NCBI Taxonomy" id="129364"/>
    <lineage>
        <taxon>Eukaryota</taxon>
        <taxon>Sar</taxon>
        <taxon>Stramenopiles</taxon>
        <taxon>Oomycota</taxon>
        <taxon>Peronosporomycetes</taxon>
        <taxon>Peronosporales</taxon>
        <taxon>Peronosporaceae</taxon>
        <taxon>Phytophthora</taxon>
    </lineage>
</organism>
<name>A0A6A4C8X9_9STRA</name>